<dbReference type="EMBL" id="CDMY01000086">
    <property type="protein sequence ID" value="CEL92508.1"/>
    <property type="molecule type" value="Genomic_DNA"/>
</dbReference>
<sequence>MGAGSSTTVDYDGQVYEISRGAHIRHHEDLSVLQQSAGGDRYRIAERLIEEGYKDGISTDREAYRPEAQQQQKIQAGTRLIKEMQLQQQQQQRIHIRQPPAICRLCPYQKEIMAFYQKEGEMADIEDHIICGICSKPIRISKEGEVTVPCYLPEYKEKEEREEAGFEYGKVLSRRVDYESRTVVADNFIDSYRVQRMGDDGKVVDEFLLEMREHVVEVPEIITMEKFVQIPKLEIQEREVVVPVRHFKEKIVEVPQVQIVEKIVEVPEYIGEREEVIVIPEVETVEKVMAIPGPTEIRERIVEVPHIEYREVPVERVEYQVETVYEEKVREVKRTEIQYKEVLVEKIVEVPHVQYETKDVYVEKPIPKYEVKPVYVEVPFVVKRQVPVERVVEVPYEVLTVKDKMVEPQMSGIDWRSVNLPSAYEIEGGAGSVATKTTGARMAFQSTAEQAEKAGIINLTEAGPAERVGREPAGFVHPEMTHLRPQPGTEIDGGLVVAAVGQSLAGRKEERYVKYSGSLTSSPPGGRVETSSSSAAVAQPSSAAAAAAAAVPIDREGEASGAGLGVGE</sequence>
<gene>
    <name evidence="2" type="ORF">Vbra_4673</name>
</gene>
<name>A0A0G4EA85_VITBC</name>
<accession>A0A0G4EA85</accession>
<dbReference type="Proteomes" id="UP000041254">
    <property type="component" value="Unassembled WGS sequence"/>
</dbReference>
<dbReference type="InterPro" id="IPR022086">
    <property type="entry name" value="IMCp"/>
</dbReference>
<organism evidence="2 3">
    <name type="scientific">Vitrella brassicaformis (strain CCMP3155)</name>
    <dbReference type="NCBI Taxonomy" id="1169540"/>
    <lineage>
        <taxon>Eukaryota</taxon>
        <taxon>Sar</taxon>
        <taxon>Alveolata</taxon>
        <taxon>Colpodellida</taxon>
        <taxon>Vitrellaceae</taxon>
        <taxon>Vitrella</taxon>
    </lineage>
</organism>
<dbReference type="Pfam" id="PF12314">
    <property type="entry name" value="IMCp"/>
    <property type="match status" value="1"/>
</dbReference>
<evidence type="ECO:0000313" key="2">
    <source>
        <dbReference type="EMBL" id="CEL92508.1"/>
    </source>
</evidence>
<dbReference type="InParanoid" id="A0A0G4EA85"/>
<dbReference type="AlphaFoldDB" id="A0A0G4EA85"/>
<evidence type="ECO:0000313" key="3">
    <source>
        <dbReference type="Proteomes" id="UP000041254"/>
    </source>
</evidence>
<dbReference type="STRING" id="1169540.A0A0G4EA85"/>
<proteinExistence type="predicted"/>
<feature type="region of interest" description="Disordered" evidence="1">
    <location>
        <begin position="516"/>
        <end position="538"/>
    </location>
</feature>
<evidence type="ECO:0000256" key="1">
    <source>
        <dbReference type="SAM" id="MobiDB-lite"/>
    </source>
</evidence>
<protein>
    <submittedName>
        <fullName evidence="2">Uncharacterized protein</fullName>
    </submittedName>
</protein>
<keyword evidence="3" id="KW-1185">Reference proteome</keyword>
<dbReference type="VEuPathDB" id="CryptoDB:Vbra_4673"/>
<dbReference type="OrthoDB" id="371494at2759"/>
<reference evidence="2 3" key="1">
    <citation type="submission" date="2014-11" db="EMBL/GenBank/DDBJ databases">
        <authorList>
            <person name="Zhu J."/>
            <person name="Qi W."/>
            <person name="Song R."/>
        </authorList>
    </citation>
    <scope>NUCLEOTIDE SEQUENCE [LARGE SCALE GENOMIC DNA]</scope>
</reference>